<gene>
    <name evidence="4" type="primary">yebA</name>
    <name evidence="4" type="ORF">GCM10007216_31260</name>
</gene>
<feature type="transmembrane region" description="Helical" evidence="2">
    <location>
        <begin position="165"/>
        <end position="183"/>
    </location>
</feature>
<dbReference type="InterPro" id="IPR021878">
    <property type="entry name" value="TgpA_N"/>
</dbReference>
<accession>A0ABQ1PJ90</accession>
<dbReference type="SMART" id="SM00460">
    <property type="entry name" value="TGc"/>
    <property type="match status" value="1"/>
</dbReference>
<dbReference type="PANTHER" id="PTHR42736">
    <property type="entry name" value="PROTEIN-GLUTAMINE GAMMA-GLUTAMYLTRANSFERASE"/>
    <property type="match status" value="1"/>
</dbReference>
<evidence type="ECO:0000313" key="5">
    <source>
        <dbReference type="Proteomes" id="UP000619534"/>
    </source>
</evidence>
<dbReference type="RefSeq" id="WP_062440212.1">
    <property type="nucleotide sequence ID" value="NZ_BMCJ01000006.1"/>
</dbReference>
<feature type="compositionally biased region" description="Acidic residues" evidence="1">
    <location>
        <begin position="566"/>
        <end position="587"/>
    </location>
</feature>
<dbReference type="Pfam" id="PF13559">
    <property type="entry name" value="DUF4129"/>
    <property type="match status" value="1"/>
</dbReference>
<dbReference type="InterPro" id="IPR038765">
    <property type="entry name" value="Papain-like_cys_pep_sf"/>
</dbReference>
<keyword evidence="5" id="KW-1185">Reference proteome</keyword>
<dbReference type="Pfam" id="PF11992">
    <property type="entry name" value="TgpA_N"/>
    <property type="match status" value="1"/>
</dbReference>
<reference evidence="5" key="1">
    <citation type="journal article" date="2019" name="Int. J. Syst. Evol. Microbiol.">
        <title>The Global Catalogue of Microorganisms (GCM) 10K type strain sequencing project: providing services to taxonomists for standard genome sequencing and annotation.</title>
        <authorList>
            <consortium name="The Broad Institute Genomics Platform"/>
            <consortium name="The Broad Institute Genome Sequencing Center for Infectious Disease"/>
            <person name="Wu L."/>
            <person name="Ma J."/>
        </authorList>
    </citation>
    <scope>NUCLEOTIDE SEQUENCE [LARGE SCALE GENOMIC DNA]</scope>
    <source>
        <strain evidence="5">CCM 7282</strain>
    </source>
</reference>
<keyword evidence="2" id="KW-1133">Transmembrane helix</keyword>
<evidence type="ECO:0000256" key="1">
    <source>
        <dbReference type="SAM" id="MobiDB-lite"/>
    </source>
</evidence>
<feature type="region of interest" description="Disordered" evidence="1">
    <location>
        <begin position="563"/>
        <end position="610"/>
    </location>
</feature>
<dbReference type="InterPro" id="IPR052901">
    <property type="entry name" value="Bact_TGase-like"/>
</dbReference>
<dbReference type="Proteomes" id="UP000619534">
    <property type="component" value="Unassembled WGS sequence"/>
</dbReference>
<name>A0ABQ1PJ90_9BACI</name>
<evidence type="ECO:0000313" key="4">
    <source>
        <dbReference type="EMBL" id="GGC98243.1"/>
    </source>
</evidence>
<dbReference type="PANTHER" id="PTHR42736:SF1">
    <property type="entry name" value="PROTEIN-GLUTAMINE GAMMA-GLUTAMYLTRANSFERASE"/>
    <property type="match status" value="1"/>
</dbReference>
<proteinExistence type="predicted"/>
<evidence type="ECO:0000259" key="3">
    <source>
        <dbReference type="SMART" id="SM00460"/>
    </source>
</evidence>
<dbReference type="Pfam" id="PF01841">
    <property type="entry name" value="Transglut_core"/>
    <property type="match status" value="1"/>
</dbReference>
<keyword evidence="2" id="KW-0472">Membrane</keyword>
<feature type="transmembrane region" description="Helical" evidence="2">
    <location>
        <begin position="616"/>
        <end position="636"/>
    </location>
</feature>
<dbReference type="Gene3D" id="3.10.620.30">
    <property type="match status" value="1"/>
</dbReference>
<keyword evidence="2" id="KW-0812">Transmembrane</keyword>
<sequence length="735" mass="85333">MRGENRQQFYYQLILYICGFLLFWEWMRPLEKVTDTQNITVFIIFAAFSFFISFLQVSWWLSMPLKMLGLVFILDGLFLYERLFSKEWFLIIYQQFAYNIDLILAQQWGEMTAFFRSFLFLVLLWLMSYLLYFWFVIAKRIFLFVLMTFFVITIMDTFTEYNGQWAIVRTFIIAMIALGVSSFSREMEKEGISFGGMKRIHRWILPMAAIVLFSTAIGYASPKPGPQWADPVPYIESAVGDSGGNGPGGGSIQKIGYGENDSELGGAFMRDDTPVFRVAAKKESYWRVESKNHYTGKGWEDTMEEDIRVANGGDLGIRTFTDEVETEEQYTLVNFNDDVQLNKLVYPYGAAEVVSYPEQFQFLVHQPTGEVETQVNQKARQIPGYRMHIDVPSYEYDQLREAGDDDPREIRDEYLQLPDDLPGRVGNLTEQIIKDEDNRYDRVKEVENYFSTSGFEYNTEDVAVPGESDDYVDQFLFETQQGYCDNFSTSMVVMLRSVGIPARWVKGFTGGELEDTDIELQDGDSYNLYQVTNNNAHSWVEVHFPGIGWVPFEPTKGFSNPTDFYVDTDDLDSSSEEDNSEETDTPETESPNQKQEIEEDFDSDESGGASEEGGNFWNYIGLAVALAGIAIVLYVTRFRWMSAFLKRRYKQSEDPATYQNAYHYLLKVLDNKGLKRKPNQTLREYANDVDRHFQTNDMKVLTHHYERMLYRNEQQSDQWRKVTELWENLINKALS</sequence>
<feature type="transmembrane region" description="Helical" evidence="2">
    <location>
        <begin position="9"/>
        <end position="27"/>
    </location>
</feature>
<dbReference type="EMBL" id="BMCJ01000006">
    <property type="protein sequence ID" value="GGC98243.1"/>
    <property type="molecule type" value="Genomic_DNA"/>
</dbReference>
<feature type="transmembrane region" description="Helical" evidence="2">
    <location>
        <begin position="203"/>
        <end position="221"/>
    </location>
</feature>
<feature type="transmembrane region" description="Helical" evidence="2">
    <location>
        <begin position="141"/>
        <end position="159"/>
    </location>
</feature>
<protein>
    <recommendedName>
        <fullName evidence="3">Transglutaminase-like domain-containing protein</fullName>
    </recommendedName>
</protein>
<dbReference type="SUPFAM" id="SSF54001">
    <property type="entry name" value="Cysteine proteinases"/>
    <property type="match status" value="1"/>
</dbReference>
<feature type="transmembrane region" description="Helical" evidence="2">
    <location>
        <begin position="113"/>
        <end position="134"/>
    </location>
</feature>
<feature type="domain" description="Transglutaminase-like" evidence="3">
    <location>
        <begin position="476"/>
        <end position="556"/>
    </location>
</feature>
<dbReference type="InterPro" id="IPR002931">
    <property type="entry name" value="Transglutaminase-like"/>
</dbReference>
<organism evidence="4 5">
    <name type="scientific">Thalassobacillus devorans</name>
    <dbReference type="NCBI Taxonomy" id="279813"/>
    <lineage>
        <taxon>Bacteria</taxon>
        <taxon>Bacillati</taxon>
        <taxon>Bacillota</taxon>
        <taxon>Bacilli</taxon>
        <taxon>Bacillales</taxon>
        <taxon>Bacillaceae</taxon>
        <taxon>Thalassobacillus</taxon>
    </lineage>
</organism>
<feature type="transmembrane region" description="Helical" evidence="2">
    <location>
        <begin position="39"/>
        <end position="61"/>
    </location>
</feature>
<dbReference type="InterPro" id="IPR025403">
    <property type="entry name" value="TgpA-like_C"/>
</dbReference>
<comment type="caution">
    <text evidence="4">The sequence shown here is derived from an EMBL/GenBank/DDBJ whole genome shotgun (WGS) entry which is preliminary data.</text>
</comment>
<evidence type="ECO:0000256" key="2">
    <source>
        <dbReference type="SAM" id="Phobius"/>
    </source>
</evidence>